<evidence type="ECO:0000256" key="2">
    <source>
        <dbReference type="ARBA" id="ARBA00011738"/>
    </source>
</evidence>
<evidence type="ECO:0000256" key="4">
    <source>
        <dbReference type="ARBA" id="ARBA00022532"/>
    </source>
</evidence>
<dbReference type="EC" id="1.1.1.37" evidence="3"/>
<dbReference type="GO" id="GO:0006099">
    <property type="term" value="P:tricarboxylic acid cycle"/>
    <property type="evidence" value="ECO:0007669"/>
    <property type="project" value="UniProtKB-KW"/>
</dbReference>
<evidence type="ECO:0000256" key="3">
    <source>
        <dbReference type="ARBA" id="ARBA00012995"/>
    </source>
</evidence>
<keyword evidence="8" id="KW-0175">Coiled coil</keyword>
<organism evidence="12 13">
    <name type="scientific">Polarella glacialis</name>
    <name type="common">Dinoflagellate</name>
    <dbReference type="NCBI Taxonomy" id="89957"/>
    <lineage>
        <taxon>Eukaryota</taxon>
        <taxon>Sar</taxon>
        <taxon>Alveolata</taxon>
        <taxon>Dinophyceae</taxon>
        <taxon>Suessiales</taxon>
        <taxon>Suessiaceae</taxon>
        <taxon>Polarella</taxon>
    </lineage>
</organism>
<dbReference type="Gene3D" id="3.90.110.10">
    <property type="entry name" value="Lactate dehydrogenase/glycoside hydrolase, family 4, C-terminal"/>
    <property type="match status" value="1"/>
</dbReference>
<reference evidence="12" key="1">
    <citation type="submission" date="2021-02" db="EMBL/GenBank/DDBJ databases">
        <authorList>
            <person name="Dougan E. K."/>
            <person name="Rhodes N."/>
            <person name="Thang M."/>
            <person name="Chan C."/>
        </authorList>
    </citation>
    <scope>NUCLEOTIDE SEQUENCE</scope>
</reference>
<dbReference type="InterPro" id="IPR001252">
    <property type="entry name" value="Malate_DH_AS"/>
</dbReference>
<evidence type="ECO:0000259" key="10">
    <source>
        <dbReference type="Pfam" id="PF00056"/>
    </source>
</evidence>
<dbReference type="PROSITE" id="PS00068">
    <property type="entry name" value="MDH"/>
    <property type="match status" value="1"/>
</dbReference>
<evidence type="ECO:0000313" key="13">
    <source>
        <dbReference type="Proteomes" id="UP000626109"/>
    </source>
</evidence>
<accession>A0A813KPD8</accession>
<feature type="region of interest" description="Disordered" evidence="9">
    <location>
        <begin position="188"/>
        <end position="211"/>
    </location>
</feature>
<dbReference type="SUPFAM" id="SSF51735">
    <property type="entry name" value="NAD(P)-binding Rossmann-fold domains"/>
    <property type="match status" value="1"/>
</dbReference>
<dbReference type="PANTHER" id="PTHR11540:SF16">
    <property type="entry name" value="MALATE DEHYDROGENASE, MITOCHONDRIAL"/>
    <property type="match status" value="1"/>
</dbReference>
<evidence type="ECO:0000256" key="6">
    <source>
        <dbReference type="ARBA" id="ARBA00023027"/>
    </source>
</evidence>
<comment type="similarity">
    <text evidence="1">Belongs to the LDH/MDH superfamily. MDH type 1 family.</text>
</comment>
<dbReference type="Gene3D" id="3.40.50.720">
    <property type="entry name" value="NAD(P)-binding Rossmann-like Domain"/>
    <property type="match status" value="1"/>
</dbReference>
<dbReference type="Proteomes" id="UP000626109">
    <property type="component" value="Unassembled WGS sequence"/>
</dbReference>
<name>A0A813KPD8_POLGL</name>
<gene>
    <name evidence="12" type="ORF">PGLA2088_LOCUS37061</name>
</gene>
<keyword evidence="6" id="KW-0520">NAD</keyword>
<dbReference type="InterPro" id="IPR001236">
    <property type="entry name" value="Lactate/malate_DH_N"/>
</dbReference>
<dbReference type="CDD" id="cd01337">
    <property type="entry name" value="MDH_glyoxysomal_mitochondrial"/>
    <property type="match status" value="1"/>
</dbReference>
<feature type="domain" description="Lactate/malate dehydrogenase C-terminal" evidence="11">
    <location>
        <begin position="650"/>
        <end position="811"/>
    </location>
</feature>
<feature type="region of interest" description="Disordered" evidence="9">
    <location>
        <begin position="144"/>
        <end position="167"/>
    </location>
</feature>
<proteinExistence type="inferred from homology"/>
<dbReference type="InterPro" id="IPR010097">
    <property type="entry name" value="Malate_DH_type1"/>
</dbReference>
<dbReference type="InterPro" id="IPR022383">
    <property type="entry name" value="Lactate/malate_DH_C"/>
</dbReference>
<evidence type="ECO:0000256" key="7">
    <source>
        <dbReference type="ARBA" id="ARBA00048313"/>
    </source>
</evidence>
<keyword evidence="5" id="KW-0560">Oxidoreductase</keyword>
<sequence length="819" mass="89914">MASLSAEEGVRPMSVKQQREAMTRKIAENAERCGQLELELRKVQGEEVRTERSLQRRMEEQSASMAKIEASAPGGAAIGETQRLVEALRAAIGQCDEAERRTSFGLYERWRAHLDIHVCAGGSVVSSDAIGGLDRDRGYVPAEEVARGRAREGEAARRQKETAQEAKRRVGLRNFSLAEDELVYLPAGQQQQGQQGAAESQRGARGQGGASAREGQFFKGVFLKLASLEALMLTSISATELRPQTSGGSGTLPGSAQRQLPRYTEELEGLHQAEAFASSLVAAVEEGQQRLRQGRLEQEEAQLELTRARTDLGLNEATVEKFLRLVEEYEQQQRELARRAILQPYEADKIQQVHRFAQRLEEAQEVRRELASESAEAKRTEAQADVERQAVLQRLARATEELRDAERHVELLRDVRSKELNLLGEFEHERRELLQAHAKVSAEHDRMKSELASWDLGGHKIQGQSGDYQCHRATLFLRLELFWTEGLFAQLLLRRHVLVSRFVGKVHRTESQLRYDSNVAELAIYDLSTAPVPVQGVAADLSHFERKCKVTSYARDLQSGATPSEVLKEALTGCHLVMVPAGVPRKPGMDRADLLKVNIGIAQEIVEACAKFCPDAIVGLIVNPVNSVVPAMAELYRRKGLDSKKIIGVTTLDVVRANKFVHEVTGAAVDQINIPVIGGHAGSTILPLFSQDAAGKTVPADKLEALDKRVQDAGTEVVTAKAGKGSATLSMAYAGARFASAVLSGLAGERRTECAYLESSVTELPFFSQRVTFGPKGVEEVHPIGPLSAHETKRLEAVKKQLKGEIEDGINALPPASKL</sequence>
<dbReference type="GO" id="GO:0005737">
    <property type="term" value="C:cytoplasm"/>
    <property type="evidence" value="ECO:0007669"/>
    <property type="project" value="TreeGrafter"/>
</dbReference>
<evidence type="ECO:0000259" key="11">
    <source>
        <dbReference type="Pfam" id="PF02866"/>
    </source>
</evidence>
<dbReference type="AlphaFoldDB" id="A0A813KPD8"/>
<comment type="subunit">
    <text evidence="2">Homodimer.</text>
</comment>
<dbReference type="PANTHER" id="PTHR11540">
    <property type="entry name" value="MALATE AND LACTATE DEHYDROGENASE"/>
    <property type="match status" value="1"/>
</dbReference>
<dbReference type="EMBL" id="CAJNNW010032335">
    <property type="protein sequence ID" value="CAE8712498.1"/>
    <property type="molecule type" value="Genomic_DNA"/>
</dbReference>
<dbReference type="GO" id="GO:0006108">
    <property type="term" value="P:malate metabolic process"/>
    <property type="evidence" value="ECO:0007669"/>
    <property type="project" value="InterPro"/>
</dbReference>
<comment type="catalytic activity">
    <reaction evidence="7">
        <text>(S)-malate + NAD(+) = oxaloacetate + NADH + H(+)</text>
        <dbReference type="Rhea" id="RHEA:21432"/>
        <dbReference type="ChEBI" id="CHEBI:15378"/>
        <dbReference type="ChEBI" id="CHEBI:15589"/>
        <dbReference type="ChEBI" id="CHEBI:16452"/>
        <dbReference type="ChEBI" id="CHEBI:57540"/>
        <dbReference type="ChEBI" id="CHEBI:57945"/>
        <dbReference type="EC" id="1.1.1.37"/>
    </reaction>
</comment>
<feature type="region of interest" description="Disordered" evidence="9">
    <location>
        <begin position="1"/>
        <end position="21"/>
    </location>
</feature>
<dbReference type="SUPFAM" id="SSF56327">
    <property type="entry name" value="LDH C-terminal domain-like"/>
    <property type="match status" value="1"/>
</dbReference>
<evidence type="ECO:0000313" key="12">
    <source>
        <dbReference type="EMBL" id="CAE8712498.1"/>
    </source>
</evidence>
<evidence type="ECO:0000256" key="5">
    <source>
        <dbReference type="ARBA" id="ARBA00023002"/>
    </source>
</evidence>
<feature type="coiled-coil region" evidence="8">
    <location>
        <begin position="319"/>
        <end position="415"/>
    </location>
</feature>
<keyword evidence="4" id="KW-0816">Tricarboxylic acid cycle</keyword>
<dbReference type="FunFam" id="3.90.110.10:FF:000001">
    <property type="entry name" value="Malate dehydrogenase"/>
    <property type="match status" value="1"/>
</dbReference>
<protein>
    <recommendedName>
        <fullName evidence="3">malate dehydrogenase</fullName>
        <ecNumber evidence="3">1.1.1.37</ecNumber>
    </recommendedName>
</protein>
<evidence type="ECO:0000256" key="8">
    <source>
        <dbReference type="SAM" id="Coils"/>
    </source>
</evidence>
<evidence type="ECO:0000256" key="9">
    <source>
        <dbReference type="SAM" id="MobiDB-lite"/>
    </source>
</evidence>
<dbReference type="InterPro" id="IPR036291">
    <property type="entry name" value="NAD(P)-bd_dom_sf"/>
</dbReference>
<feature type="domain" description="Lactate/malate dehydrogenase N-terminal" evidence="10">
    <location>
        <begin position="518"/>
        <end position="648"/>
    </location>
</feature>
<dbReference type="GO" id="GO:0030060">
    <property type="term" value="F:L-malate dehydrogenase (NAD+) activity"/>
    <property type="evidence" value="ECO:0007669"/>
    <property type="project" value="UniProtKB-EC"/>
</dbReference>
<comment type="caution">
    <text evidence="12">The sequence shown here is derived from an EMBL/GenBank/DDBJ whole genome shotgun (WGS) entry which is preliminary data.</text>
</comment>
<dbReference type="Pfam" id="PF02866">
    <property type="entry name" value="Ldh_1_C"/>
    <property type="match status" value="1"/>
</dbReference>
<dbReference type="InterPro" id="IPR015955">
    <property type="entry name" value="Lactate_DH/Glyco_Ohase_4_C"/>
</dbReference>
<dbReference type="NCBIfam" id="TIGR01772">
    <property type="entry name" value="MDH_euk_gproteo"/>
    <property type="match status" value="1"/>
</dbReference>
<dbReference type="Pfam" id="PF00056">
    <property type="entry name" value="Ldh_1_N"/>
    <property type="match status" value="1"/>
</dbReference>
<evidence type="ECO:0000256" key="1">
    <source>
        <dbReference type="ARBA" id="ARBA00008824"/>
    </source>
</evidence>